<evidence type="ECO:0000259" key="3">
    <source>
        <dbReference type="PROSITE" id="PS50994"/>
    </source>
</evidence>
<dbReference type="Proteomes" id="UP001180754">
    <property type="component" value="Unassembled WGS sequence"/>
</dbReference>
<dbReference type="RefSeq" id="WP_311729879.1">
    <property type="nucleotide sequence ID" value="NZ_JAVRFD010000033.1"/>
</dbReference>
<reference evidence="4" key="1">
    <citation type="submission" date="2024-05" db="EMBL/GenBank/DDBJ databases">
        <title>30 novel species of actinomycetes from the DSMZ collection.</title>
        <authorList>
            <person name="Nouioui I."/>
        </authorList>
    </citation>
    <scope>NUCLEOTIDE SEQUENCE</scope>
    <source>
        <strain evidence="4">DSM 41529</strain>
    </source>
</reference>
<dbReference type="InterPro" id="IPR001584">
    <property type="entry name" value="Integrase_cat-core"/>
</dbReference>
<dbReference type="InterPro" id="IPR012337">
    <property type="entry name" value="RNaseH-like_sf"/>
</dbReference>
<dbReference type="Pfam" id="PF13276">
    <property type="entry name" value="HTH_21"/>
    <property type="match status" value="1"/>
</dbReference>
<dbReference type="SUPFAM" id="SSF53098">
    <property type="entry name" value="Ribonuclease H-like"/>
    <property type="match status" value="1"/>
</dbReference>
<dbReference type="EMBL" id="JAVRFD010000033">
    <property type="protein sequence ID" value="MDT0549315.1"/>
    <property type="molecule type" value="Genomic_DNA"/>
</dbReference>
<dbReference type="Gene3D" id="3.30.420.10">
    <property type="entry name" value="Ribonuclease H-like superfamily/Ribonuclease H"/>
    <property type="match status" value="1"/>
</dbReference>
<comment type="function">
    <text evidence="1">Involved in the transposition of the insertion sequence.</text>
</comment>
<accession>A0ABU2XUV1</accession>
<proteinExistence type="predicted"/>
<dbReference type="InterPro" id="IPR025948">
    <property type="entry name" value="HTH-like_dom"/>
</dbReference>
<keyword evidence="5" id="KW-1185">Reference proteome</keyword>
<dbReference type="PANTHER" id="PTHR47515:SF2">
    <property type="entry name" value="INTEGRASE CORE DOMAIN PROTEIN"/>
    <property type="match status" value="1"/>
</dbReference>
<protein>
    <submittedName>
        <fullName evidence="4">Integrase core domain-containing protein</fullName>
    </submittedName>
</protein>
<comment type="caution">
    <text evidence="4">The sequence shown here is derived from an EMBL/GenBank/DDBJ whole genome shotgun (WGS) entry which is preliminary data.</text>
</comment>
<name>A0ABU2XUV1_9ACTN</name>
<organism evidence="4 5">
    <name type="scientific">Streptomyces lonegramiae</name>
    <dbReference type="NCBI Taxonomy" id="3075524"/>
    <lineage>
        <taxon>Bacteria</taxon>
        <taxon>Bacillati</taxon>
        <taxon>Actinomycetota</taxon>
        <taxon>Actinomycetes</taxon>
        <taxon>Kitasatosporales</taxon>
        <taxon>Streptomycetaceae</taxon>
        <taxon>Streptomyces</taxon>
    </lineage>
</organism>
<gene>
    <name evidence="4" type="ORF">RND15_42585</name>
</gene>
<feature type="region of interest" description="Disordered" evidence="2">
    <location>
        <begin position="349"/>
        <end position="370"/>
    </location>
</feature>
<evidence type="ECO:0000256" key="2">
    <source>
        <dbReference type="SAM" id="MobiDB-lite"/>
    </source>
</evidence>
<feature type="domain" description="Integrase catalytic" evidence="3">
    <location>
        <begin position="152"/>
        <end position="332"/>
    </location>
</feature>
<evidence type="ECO:0000256" key="1">
    <source>
        <dbReference type="ARBA" id="ARBA00002286"/>
    </source>
</evidence>
<dbReference type="PROSITE" id="PS50994">
    <property type="entry name" value="INTEGRASE"/>
    <property type="match status" value="1"/>
</dbReference>
<evidence type="ECO:0000313" key="4">
    <source>
        <dbReference type="EMBL" id="MDT0549315.1"/>
    </source>
</evidence>
<evidence type="ECO:0000313" key="5">
    <source>
        <dbReference type="Proteomes" id="UP001180754"/>
    </source>
</evidence>
<dbReference type="Pfam" id="PF13683">
    <property type="entry name" value="rve_3"/>
    <property type="match status" value="1"/>
</dbReference>
<sequence>MGLRLLYLIFCRLLGCLLVLGRSTAANNAEILALRHEVAVLRRQVERPRLSWADRAVLSALARHLPSALRRHRLVTPGTLLAWHRRLVRWKWRQAPARPGRPPLPEGIAALIQRLARENPTWGYVRIQGELRRLGHRVAAATIRRVLRRYGLPPAPQRASQQTWRSFLHAQAHTLLACDFMHVETVFLKRLYVFFVMEIATRRVHVLGVTARPTGAWVTQLARNLFMDLEERAGCFRFLIRDRDSKFTAAFDAVFAGNGTAVIPTPPQSPRSNAFAERWIRTARTECTDRILITGERHLRTVLTTYAEHYNTGRAHRSLNLRAPDDDPNIIPLPAATVRRTQILGGLLNEYHTTPPRPPYHLQETPSSAA</sequence>
<dbReference type="PANTHER" id="PTHR47515">
    <property type="entry name" value="LOW CALCIUM RESPONSE LOCUS PROTEIN T"/>
    <property type="match status" value="1"/>
</dbReference>
<dbReference type="InterPro" id="IPR036397">
    <property type="entry name" value="RNaseH_sf"/>
</dbReference>